<name>A0A518D6T2_9BACT</name>
<evidence type="ECO:0000313" key="2">
    <source>
        <dbReference type="Proteomes" id="UP000317429"/>
    </source>
</evidence>
<dbReference type="EMBL" id="CP036291">
    <property type="protein sequence ID" value="QDU87192.1"/>
    <property type="molecule type" value="Genomic_DNA"/>
</dbReference>
<dbReference type="Proteomes" id="UP000317429">
    <property type="component" value="Chromosome"/>
</dbReference>
<accession>A0A518D6T2</accession>
<keyword evidence="2" id="KW-1185">Reference proteome</keyword>
<dbReference type="RefSeq" id="WP_145281109.1">
    <property type="nucleotide sequence ID" value="NZ_CP036291.1"/>
</dbReference>
<evidence type="ECO:0000313" key="1">
    <source>
        <dbReference type="EMBL" id="QDU87192.1"/>
    </source>
</evidence>
<dbReference type="KEGG" id="pnd:Pla175_05490"/>
<proteinExistence type="predicted"/>
<protein>
    <submittedName>
        <fullName evidence="1">Uncharacterized protein</fullName>
    </submittedName>
</protein>
<gene>
    <name evidence="1" type="ORF">Pla175_05490</name>
</gene>
<sequence>MKISQCYRLAEMVAPELKELFIGRHPEEWHTGYALAYARPCAGPRIAEHFDLADDQIPTILFAREPDAGLLLHELAHLLPVDGPESVAAAEAIEAGTYDDAGGSFDATGDDWLRAAVAWEGTFDLPPWDGHGILWIRRVLHLHHRAKLAGCVVDIEDLRVAGLDYQLAAPQVYAAALGDEPDRMANWTFAKVESVTPPTGYIDAFERDANNYFQRIKQSRG</sequence>
<reference evidence="1 2" key="1">
    <citation type="submission" date="2019-02" db="EMBL/GenBank/DDBJ databases">
        <title>Deep-cultivation of Planctomycetes and their phenomic and genomic characterization uncovers novel biology.</title>
        <authorList>
            <person name="Wiegand S."/>
            <person name="Jogler M."/>
            <person name="Boedeker C."/>
            <person name="Pinto D."/>
            <person name="Vollmers J."/>
            <person name="Rivas-Marin E."/>
            <person name="Kohn T."/>
            <person name="Peeters S.H."/>
            <person name="Heuer A."/>
            <person name="Rast P."/>
            <person name="Oberbeckmann S."/>
            <person name="Bunk B."/>
            <person name="Jeske O."/>
            <person name="Meyerdierks A."/>
            <person name="Storesund J.E."/>
            <person name="Kallscheuer N."/>
            <person name="Luecker S."/>
            <person name="Lage O.M."/>
            <person name="Pohl T."/>
            <person name="Merkel B.J."/>
            <person name="Hornburger P."/>
            <person name="Mueller R.-W."/>
            <person name="Bruemmer F."/>
            <person name="Labrenz M."/>
            <person name="Spormann A.M."/>
            <person name="Op den Camp H."/>
            <person name="Overmann J."/>
            <person name="Amann R."/>
            <person name="Jetten M.S.M."/>
            <person name="Mascher T."/>
            <person name="Medema M.H."/>
            <person name="Devos D.P."/>
            <person name="Kaster A.-K."/>
            <person name="Ovreas L."/>
            <person name="Rohde M."/>
            <person name="Galperin M.Y."/>
            <person name="Jogler C."/>
        </authorList>
    </citation>
    <scope>NUCLEOTIDE SEQUENCE [LARGE SCALE GENOMIC DNA]</scope>
    <source>
        <strain evidence="1 2">Pla175</strain>
    </source>
</reference>
<dbReference type="OrthoDB" id="281571at2"/>
<dbReference type="AlphaFoldDB" id="A0A518D6T2"/>
<organism evidence="1 2">
    <name type="scientific">Pirellulimonas nuda</name>
    <dbReference type="NCBI Taxonomy" id="2528009"/>
    <lineage>
        <taxon>Bacteria</taxon>
        <taxon>Pseudomonadati</taxon>
        <taxon>Planctomycetota</taxon>
        <taxon>Planctomycetia</taxon>
        <taxon>Pirellulales</taxon>
        <taxon>Lacipirellulaceae</taxon>
        <taxon>Pirellulimonas</taxon>
    </lineage>
</organism>